<organism evidence="1 2">
    <name type="scientific">Lentithecium fluviatile CBS 122367</name>
    <dbReference type="NCBI Taxonomy" id="1168545"/>
    <lineage>
        <taxon>Eukaryota</taxon>
        <taxon>Fungi</taxon>
        <taxon>Dikarya</taxon>
        <taxon>Ascomycota</taxon>
        <taxon>Pezizomycotina</taxon>
        <taxon>Dothideomycetes</taxon>
        <taxon>Pleosporomycetidae</taxon>
        <taxon>Pleosporales</taxon>
        <taxon>Massarineae</taxon>
        <taxon>Lentitheciaceae</taxon>
        <taxon>Lentithecium</taxon>
    </lineage>
</organism>
<gene>
    <name evidence="1" type="ORF">K458DRAFT_15840</name>
</gene>
<dbReference type="AlphaFoldDB" id="A0A6G1J568"/>
<dbReference type="EMBL" id="MU005578">
    <property type="protein sequence ID" value="KAF2685666.1"/>
    <property type="molecule type" value="Genomic_DNA"/>
</dbReference>
<proteinExistence type="predicted"/>
<name>A0A6G1J568_9PLEO</name>
<evidence type="ECO:0000313" key="2">
    <source>
        <dbReference type="Proteomes" id="UP000799291"/>
    </source>
</evidence>
<protein>
    <submittedName>
        <fullName evidence="1">Uncharacterized protein</fullName>
    </submittedName>
</protein>
<dbReference type="Proteomes" id="UP000799291">
    <property type="component" value="Unassembled WGS sequence"/>
</dbReference>
<keyword evidence="2" id="KW-1185">Reference proteome</keyword>
<accession>A0A6G1J568</accession>
<evidence type="ECO:0000313" key="1">
    <source>
        <dbReference type="EMBL" id="KAF2685666.1"/>
    </source>
</evidence>
<sequence length="211" mass="24076">MEEIYVLRGAFDMESIIHPQRVFKTARRSMSNSPIASAQPQPHVQHRAPVNMTHTLANMLLKWRALTIRGTSPLLKFGMATQTQQSTGIKHNIWDCIRYMDGALDKGLPIPDRCDYEGPKVTYHALDARDHALAHDCNTIFYFSTFKLWRKDAPVTVTGPFWPAGGEDMFSAMTLEFDRFRNRQGREVGKHYLQEIARDAHNFSAVEVPVS</sequence>
<reference evidence="1" key="1">
    <citation type="journal article" date="2020" name="Stud. Mycol.">
        <title>101 Dothideomycetes genomes: a test case for predicting lifestyles and emergence of pathogens.</title>
        <authorList>
            <person name="Haridas S."/>
            <person name="Albert R."/>
            <person name="Binder M."/>
            <person name="Bloem J."/>
            <person name="Labutti K."/>
            <person name="Salamov A."/>
            <person name="Andreopoulos B."/>
            <person name="Baker S."/>
            <person name="Barry K."/>
            <person name="Bills G."/>
            <person name="Bluhm B."/>
            <person name="Cannon C."/>
            <person name="Castanera R."/>
            <person name="Culley D."/>
            <person name="Daum C."/>
            <person name="Ezra D."/>
            <person name="Gonzalez J."/>
            <person name="Henrissat B."/>
            <person name="Kuo A."/>
            <person name="Liang C."/>
            <person name="Lipzen A."/>
            <person name="Lutzoni F."/>
            <person name="Magnuson J."/>
            <person name="Mondo S."/>
            <person name="Nolan M."/>
            <person name="Ohm R."/>
            <person name="Pangilinan J."/>
            <person name="Park H.-J."/>
            <person name="Ramirez L."/>
            <person name="Alfaro M."/>
            <person name="Sun H."/>
            <person name="Tritt A."/>
            <person name="Yoshinaga Y."/>
            <person name="Zwiers L.-H."/>
            <person name="Turgeon B."/>
            <person name="Goodwin S."/>
            <person name="Spatafora J."/>
            <person name="Crous P."/>
            <person name="Grigoriev I."/>
        </authorList>
    </citation>
    <scope>NUCLEOTIDE SEQUENCE</scope>
    <source>
        <strain evidence="1">CBS 122367</strain>
    </source>
</reference>